<dbReference type="Proteomes" id="UP001642487">
    <property type="component" value="Chromosome 4"/>
</dbReference>
<reference evidence="2 3" key="1">
    <citation type="submission" date="2024-03" db="EMBL/GenBank/DDBJ databases">
        <authorList>
            <person name="Gkanogiannis A."/>
            <person name="Becerra Lopez-Lavalle L."/>
        </authorList>
    </citation>
    <scope>NUCLEOTIDE SEQUENCE [LARGE SCALE GENOMIC DNA]</scope>
</reference>
<protein>
    <submittedName>
        <fullName evidence="2">Uncharacterized protein</fullName>
    </submittedName>
</protein>
<dbReference type="EMBL" id="OZ021738">
    <property type="protein sequence ID" value="CAK9319324.1"/>
    <property type="molecule type" value="Genomic_DNA"/>
</dbReference>
<name>A0ABP0YFQ1_9ROSI</name>
<proteinExistence type="predicted"/>
<feature type="compositionally biased region" description="Low complexity" evidence="1">
    <location>
        <begin position="21"/>
        <end position="33"/>
    </location>
</feature>
<keyword evidence="3" id="KW-1185">Reference proteome</keyword>
<organism evidence="2 3">
    <name type="scientific">Citrullus colocynthis</name>
    <name type="common">colocynth</name>
    <dbReference type="NCBI Taxonomy" id="252529"/>
    <lineage>
        <taxon>Eukaryota</taxon>
        <taxon>Viridiplantae</taxon>
        <taxon>Streptophyta</taxon>
        <taxon>Embryophyta</taxon>
        <taxon>Tracheophyta</taxon>
        <taxon>Spermatophyta</taxon>
        <taxon>Magnoliopsida</taxon>
        <taxon>eudicotyledons</taxon>
        <taxon>Gunneridae</taxon>
        <taxon>Pentapetalae</taxon>
        <taxon>rosids</taxon>
        <taxon>fabids</taxon>
        <taxon>Cucurbitales</taxon>
        <taxon>Cucurbitaceae</taxon>
        <taxon>Benincaseae</taxon>
        <taxon>Citrullus</taxon>
    </lineage>
</organism>
<accession>A0ABP0YFQ1</accession>
<evidence type="ECO:0000313" key="3">
    <source>
        <dbReference type="Proteomes" id="UP001642487"/>
    </source>
</evidence>
<sequence>PNPMTKEHPAAMKAHLKRDSATSAAGTSSSARNARLRPDETRAAAASLDDGRAGGGKA</sequence>
<evidence type="ECO:0000256" key="1">
    <source>
        <dbReference type="SAM" id="MobiDB-lite"/>
    </source>
</evidence>
<feature type="region of interest" description="Disordered" evidence="1">
    <location>
        <begin position="1"/>
        <end position="58"/>
    </location>
</feature>
<gene>
    <name evidence="2" type="ORF">CITCOLO1_LOCUS11321</name>
</gene>
<evidence type="ECO:0000313" key="2">
    <source>
        <dbReference type="EMBL" id="CAK9319324.1"/>
    </source>
</evidence>
<feature type="compositionally biased region" description="Basic and acidic residues" evidence="1">
    <location>
        <begin position="1"/>
        <end position="10"/>
    </location>
</feature>
<feature type="non-terminal residue" evidence="2">
    <location>
        <position position="58"/>
    </location>
</feature>